<dbReference type="InterPro" id="IPR012349">
    <property type="entry name" value="Split_barrel_FMN-bd"/>
</dbReference>
<name>A0A543CCP1_9ACTN</name>
<organism evidence="3 4">
    <name type="scientific">Actinoallomurus bryophytorum</name>
    <dbReference type="NCBI Taxonomy" id="1490222"/>
    <lineage>
        <taxon>Bacteria</taxon>
        <taxon>Bacillati</taxon>
        <taxon>Actinomycetota</taxon>
        <taxon>Actinomycetes</taxon>
        <taxon>Streptosporangiales</taxon>
        <taxon>Thermomonosporaceae</taxon>
        <taxon>Actinoallomurus</taxon>
    </lineage>
</organism>
<dbReference type="OrthoDB" id="8225825at2"/>
<evidence type="ECO:0000256" key="1">
    <source>
        <dbReference type="ARBA" id="ARBA00008710"/>
    </source>
</evidence>
<proteinExistence type="inferred from homology"/>
<dbReference type="EMBL" id="VFOZ01000001">
    <property type="protein sequence ID" value="TQL94841.1"/>
    <property type="molecule type" value="Genomic_DNA"/>
</dbReference>
<dbReference type="AlphaFoldDB" id="A0A543CCP1"/>
<evidence type="ECO:0000256" key="2">
    <source>
        <dbReference type="ARBA" id="ARBA00049106"/>
    </source>
</evidence>
<dbReference type="GO" id="GO:0016491">
    <property type="term" value="F:oxidoreductase activity"/>
    <property type="evidence" value="ECO:0007669"/>
    <property type="project" value="InterPro"/>
</dbReference>
<reference evidence="3 4" key="1">
    <citation type="submission" date="2019-06" db="EMBL/GenBank/DDBJ databases">
        <title>Sequencing the genomes of 1000 actinobacteria strains.</title>
        <authorList>
            <person name="Klenk H.-P."/>
        </authorList>
    </citation>
    <scope>NUCLEOTIDE SEQUENCE [LARGE SCALE GENOMIC DNA]</scope>
    <source>
        <strain evidence="3 4">DSM 102200</strain>
    </source>
</reference>
<dbReference type="Proteomes" id="UP000316096">
    <property type="component" value="Unassembled WGS sequence"/>
</dbReference>
<dbReference type="InterPro" id="IPR004378">
    <property type="entry name" value="F420H2_quin_Rdtase"/>
</dbReference>
<keyword evidence="4" id="KW-1185">Reference proteome</keyword>
<dbReference type="PANTHER" id="PTHR39428">
    <property type="entry name" value="F420H(2)-DEPENDENT QUINONE REDUCTASE RV1261C"/>
    <property type="match status" value="1"/>
</dbReference>
<dbReference type="SUPFAM" id="SSF50475">
    <property type="entry name" value="FMN-binding split barrel"/>
    <property type="match status" value="1"/>
</dbReference>
<sequence>MPGTPPAPSSPLRRPQGLDSPIVPKIIKLMSRLNVAAYRATGGRIGGVWRIGSAFPRGVPICLLTTQGRRTGLPRTSPLLYLADGDRVILVASQGGLAKNPLWYLNVRADPEVTVQVRRNVRKMRARVAGPAERAELWRRLVAMYADFDRYQAWTDREIPVVICEPAQSPSHDLPER</sequence>
<evidence type="ECO:0000313" key="3">
    <source>
        <dbReference type="EMBL" id="TQL94841.1"/>
    </source>
</evidence>
<gene>
    <name evidence="3" type="ORF">FB559_0324</name>
</gene>
<dbReference type="PANTHER" id="PTHR39428:SF3">
    <property type="entry name" value="DEAZAFLAVIN-DEPENDENT NITROREDUCTASE"/>
    <property type="match status" value="1"/>
</dbReference>
<dbReference type="Pfam" id="PF04075">
    <property type="entry name" value="F420H2_quin_red"/>
    <property type="match status" value="1"/>
</dbReference>
<accession>A0A543CCP1</accession>
<evidence type="ECO:0000313" key="4">
    <source>
        <dbReference type="Proteomes" id="UP000316096"/>
    </source>
</evidence>
<dbReference type="GO" id="GO:0005886">
    <property type="term" value="C:plasma membrane"/>
    <property type="evidence" value="ECO:0007669"/>
    <property type="project" value="TreeGrafter"/>
</dbReference>
<comment type="catalytic activity">
    <reaction evidence="2">
        <text>oxidized coenzyme F420-(gamma-L-Glu)(n) + a quinol + H(+) = reduced coenzyme F420-(gamma-L-Glu)(n) + a quinone</text>
        <dbReference type="Rhea" id="RHEA:39663"/>
        <dbReference type="Rhea" id="RHEA-COMP:12939"/>
        <dbReference type="Rhea" id="RHEA-COMP:14378"/>
        <dbReference type="ChEBI" id="CHEBI:15378"/>
        <dbReference type="ChEBI" id="CHEBI:24646"/>
        <dbReference type="ChEBI" id="CHEBI:132124"/>
        <dbReference type="ChEBI" id="CHEBI:133980"/>
        <dbReference type="ChEBI" id="CHEBI:139511"/>
    </reaction>
</comment>
<dbReference type="Gene3D" id="2.30.110.10">
    <property type="entry name" value="Electron Transport, Fmn-binding Protein, Chain A"/>
    <property type="match status" value="1"/>
</dbReference>
<comment type="similarity">
    <text evidence="1">Belongs to the F420H(2)-dependent quinone reductase family.</text>
</comment>
<dbReference type="NCBIfam" id="TIGR00026">
    <property type="entry name" value="hi_GC_TIGR00026"/>
    <property type="match status" value="1"/>
</dbReference>
<protein>
    <submittedName>
        <fullName evidence="3">Deazaflavin-dependent oxidoreductase (Nitroreductase family)</fullName>
    </submittedName>
</protein>
<dbReference type="GO" id="GO:0070967">
    <property type="term" value="F:coenzyme F420 binding"/>
    <property type="evidence" value="ECO:0007669"/>
    <property type="project" value="TreeGrafter"/>
</dbReference>
<comment type="caution">
    <text evidence="3">The sequence shown here is derived from an EMBL/GenBank/DDBJ whole genome shotgun (WGS) entry which is preliminary data.</text>
</comment>